<proteinExistence type="predicted"/>
<keyword evidence="2" id="KW-1185">Reference proteome</keyword>
<dbReference type="EMBL" id="QNUG01000006">
    <property type="protein sequence ID" value="REC72159.1"/>
    <property type="molecule type" value="Genomic_DNA"/>
</dbReference>
<accession>A0A3D9D2C3</accession>
<dbReference type="Proteomes" id="UP000256326">
    <property type="component" value="Unassembled WGS sequence"/>
</dbReference>
<organism evidence="1 2">
    <name type="scientific">Epilithonimonas hispanica</name>
    <dbReference type="NCBI Taxonomy" id="358687"/>
    <lineage>
        <taxon>Bacteria</taxon>
        <taxon>Pseudomonadati</taxon>
        <taxon>Bacteroidota</taxon>
        <taxon>Flavobacteriia</taxon>
        <taxon>Flavobacteriales</taxon>
        <taxon>Weeksellaceae</taxon>
        <taxon>Chryseobacterium group</taxon>
        <taxon>Epilithonimonas</taxon>
    </lineage>
</organism>
<reference evidence="1 2" key="1">
    <citation type="journal article" date="2006" name="Int. J. Syst. Evol. Microbiol.">
        <title>Chryseobacterium hispanicum sp. nov., isolated from the drinking water distribution system of Sevilla, Spain.</title>
        <authorList>
            <person name="Gallego V."/>
            <person name="Garcia M.T."/>
            <person name="Ventosa A."/>
        </authorList>
    </citation>
    <scope>NUCLEOTIDE SEQUENCE [LARGE SCALE GENOMIC DNA]</scope>
    <source>
        <strain evidence="1 2">KCTC 22104</strain>
    </source>
</reference>
<comment type="caution">
    <text evidence="1">The sequence shown here is derived from an EMBL/GenBank/DDBJ whole genome shotgun (WGS) entry which is preliminary data.</text>
</comment>
<evidence type="ECO:0000313" key="1">
    <source>
        <dbReference type="EMBL" id="REC72159.1"/>
    </source>
</evidence>
<dbReference type="OrthoDB" id="9793489at2"/>
<gene>
    <name evidence="1" type="ORF">DRF58_04075</name>
</gene>
<evidence type="ECO:0000313" key="2">
    <source>
        <dbReference type="Proteomes" id="UP000256326"/>
    </source>
</evidence>
<name>A0A3D9D2C3_9FLAO</name>
<sequence>MTIENLLTHKSGLGDYAGEHYITSKANLKNTFSVLDNQTNVFKSYENQDGKWVEVEDFV</sequence>
<dbReference type="AlphaFoldDB" id="A0A3D9D2C3"/>
<protein>
    <submittedName>
        <fullName evidence="1">Uncharacterized protein</fullName>
    </submittedName>
</protein>